<feature type="chain" id="PRO_5020664103" evidence="7">
    <location>
        <begin position="29"/>
        <end position="1161"/>
    </location>
</feature>
<name>A0A4R3JZ08_9PROT</name>
<dbReference type="Proteomes" id="UP000295135">
    <property type="component" value="Unassembled WGS sequence"/>
</dbReference>
<feature type="domain" description="PilY1 beta-propeller" evidence="8">
    <location>
        <begin position="637"/>
        <end position="980"/>
    </location>
</feature>
<dbReference type="GO" id="GO:0046872">
    <property type="term" value="F:metal ion binding"/>
    <property type="evidence" value="ECO:0007669"/>
    <property type="project" value="UniProtKB-KW"/>
</dbReference>
<keyword evidence="7" id="KW-0732">Signal</keyword>
<dbReference type="OrthoDB" id="7156875at2"/>
<keyword evidence="4" id="KW-0479">Metal-binding</keyword>
<organism evidence="9 10">
    <name type="scientific">Sulfuritortus calidifontis</name>
    <dbReference type="NCBI Taxonomy" id="1914471"/>
    <lineage>
        <taxon>Bacteria</taxon>
        <taxon>Pseudomonadati</taxon>
        <taxon>Pseudomonadota</taxon>
        <taxon>Betaproteobacteria</taxon>
        <taxon>Nitrosomonadales</taxon>
        <taxon>Thiobacillaceae</taxon>
        <taxon>Sulfuritortus</taxon>
    </lineage>
</organism>
<dbReference type="AlphaFoldDB" id="A0A4R3JZ08"/>
<gene>
    <name evidence="9" type="ORF">EDC61_104130</name>
</gene>
<keyword evidence="5" id="KW-0106">Calcium</keyword>
<protein>
    <submittedName>
        <fullName evidence="9">Type IV pilus assembly protein PilY1</fullName>
    </submittedName>
</protein>
<dbReference type="InterPro" id="IPR018391">
    <property type="entry name" value="PQQ_b-propeller_rpt"/>
</dbReference>
<keyword evidence="3" id="KW-1029">Fimbrium biogenesis</keyword>
<dbReference type="RefSeq" id="WP_126462579.1">
    <property type="nucleotide sequence ID" value="NZ_AP018721.1"/>
</dbReference>
<dbReference type="EMBL" id="SLZY01000004">
    <property type="protein sequence ID" value="TCS72714.1"/>
    <property type="molecule type" value="Genomic_DNA"/>
</dbReference>
<keyword evidence="6" id="KW-0281">Fimbrium</keyword>
<feature type="signal peptide" evidence="7">
    <location>
        <begin position="1"/>
        <end position="28"/>
    </location>
</feature>
<evidence type="ECO:0000313" key="10">
    <source>
        <dbReference type="Proteomes" id="UP000295135"/>
    </source>
</evidence>
<evidence type="ECO:0000259" key="8">
    <source>
        <dbReference type="Pfam" id="PF05567"/>
    </source>
</evidence>
<dbReference type="InterPro" id="IPR011047">
    <property type="entry name" value="Quinoprotein_ADH-like_sf"/>
</dbReference>
<dbReference type="InterPro" id="IPR008707">
    <property type="entry name" value="B-propeller_PilY1"/>
</dbReference>
<comment type="caution">
    <text evidence="9">The sequence shown here is derived from an EMBL/GenBank/DDBJ whole genome shotgun (WGS) entry which is preliminary data.</text>
</comment>
<comment type="similarity">
    <text evidence="2">Belongs to the PilY1 family.</text>
</comment>
<evidence type="ECO:0000256" key="5">
    <source>
        <dbReference type="ARBA" id="ARBA00022837"/>
    </source>
</evidence>
<proteinExistence type="inferred from homology"/>
<dbReference type="Pfam" id="PF05567">
    <property type="entry name" value="T4P_PilY1"/>
    <property type="match status" value="1"/>
</dbReference>
<evidence type="ECO:0000313" key="9">
    <source>
        <dbReference type="EMBL" id="TCS72714.1"/>
    </source>
</evidence>
<evidence type="ECO:0000256" key="6">
    <source>
        <dbReference type="ARBA" id="ARBA00023263"/>
    </source>
</evidence>
<evidence type="ECO:0000256" key="7">
    <source>
        <dbReference type="SAM" id="SignalP"/>
    </source>
</evidence>
<dbReference type="GO" id="GO:0009289">
    <property type="term" value="C:pilus"/>
    <property type="evidence" value="ECO:0007669"/>
    <property type="project" value="UniProtKB-SubCell"/>
</dbReference>
<reference evidence="9 10" key="1">
    <citation type="submission" date="2019-03" db="EMBL/GenBank/DDBJ databases">
        <title>Genomic Encyclopedia of Type Strains, Phase IV (KMG-IV): sequencing the most valuable type-strain genomes for metagenomic binning, comparative biology and taxonomic classification.</title>
        <authorList>
            <person name="Goeker M."/>
        </authorList>
    </citation>
    <scope>NUCLEOTIDE SEQUENCE [LARGE SCALE GENOMIC DNA]</scope>
    <source>
        <strain evidence="9 10">DSM 103923</strain>
    </source>
</reference>
<keyword evidence="10" id="KW-1185">Reference proteome</keyword>
<dbReference type="SUPFAM" id="SSF50998">
    <property type="entry name" value="Quinoprotein alcohol dehydrogenase-like"/>
    <property type="match status" value="1"/>
</dbReference>
<accession>A0A4R3JZ08</accession>
<evidence type="ECO:0000256" key="3">
    <source>
        <dbReference type="ARBA" id="ARBA00022558"/>
    </source>
</evidence>
<evidence type="ECO:0000256" key="2">
    <source>
        <dbReference type="ARBA" id="ARBA00008387"/>
    </source>
</evidence>
<evidence type="ECO:0000256" key="4">
    <source>
        <dbReference type="ARBA" id="ARBA00022723"/>
    </source>
</evidence>
<dbReference type="SMART" id="SM00564">
    <property type="entry name" value="PQQ"/>
    <property type="match status" value="3"/>
</dbReference>
<evidence type="ECO:0000256" key="1">
    <source>
        <dbReference type="ARBA" id="ARBA00004561"/>
    </source>
</evidence>
<sequence>MKPDSHARLFLRWLAMLAGLLASAQALSVTLSDNPLFIPTPLAPNIILTLDDSGSMRWGYAPDSIGDTAAERDTRRFKSATFNPMYYNPQVSYDPGVNADGTTRSTSFTAAKRNGFYDYATNNTVNLSTSYRPVYDYDPSTNDNDYAENPSADFPGQENSGVAAYYYRFKTTCNSQSSTDLNDENCYEKVTVSATSGPGGTDERQNFANWYSFYRTRSLMTVTAASRAFASVSAESRVAWQALNSCSSFGTSCSGWGGTAVTNKIRKFTGAHRTDFYYWLFRLPASGGTPLLEAMERAGEYYRTTGLDSPYAYDPGTTDAPEYSCRPNFHVMMTDGIWNNNTLSGSYGNYDSTNRALPDGKTYTARYPYQDGNSASLADIAFYYWANDLTALNNNQLPHYTDRTGTADEQYWNAKNDPATWQHMVNFTVGLGLNTLLTNPDWGGDTYAGDYPALVAGSKTWPATGDNVSPGNVADLWHAAINSRGKFFGADDPDALNIAFQGAISSIQSRESSAAALATNSTRLGTDTVIYQAKFNSGDWTGQLIAYAINSDGSLGNKVWDVTDPGKIPLAASRNIKTWSGTAGIDFLWASLTSTQKNAIDSANVANTSSPVLDYLRGDQSNELQNGGSYRNRSRRLGDIINSDPIFVHAPNFGYSVLTEGLASGATPYATFISGNQSRTKMIYVGANDGMLHAFDATTGEEKFAYVPNEVMTNLASLKSTTYAHKYFVDGSPFVGDAFVSSAWKTVLLGTTGAGGKAVFALDVTDPTAFTTSKVLWEFTHAELGNTIGQPVIARVAYNNRWAAIFGNGYNSTAGTAKLFMVFLDANPADGWQVGKDADYMVFDTDSTTNNGLASPTLYDSDGDKVVDTVYAGDMQGNVWKFDISGTNTNAWGVAYKSGSTPKPLFTARNASNQVQPITAPVEIGAPPPGKTGVMIYFGTGRFFATGDNTNLEVQSLYGVLDAGSRITTTDRSELQQQTILYEGTDTGTTGRTATTTQIRVLSNTAVNWTTKKGWYLDLVQPPSSTAQGERVISIPLLRHGRVIFTTLVPSTDPCQFGGTSWIMEMDALTGGRLSESVFDLNNDSNFNATDYVTVTVGGVEITVPVSAVKSTVGIIKTPTVVTAGTVEYKLASGTTGEISSTKEKSSAQGTGRVSWRELVD</sequence>
<comment type="subcellular location">
    <subcellularLocation>
        <location evidence="1">Fimbrium</location>
    </subcellularLocation>
</comment>